<gene>
    <name evidence="1" type="ORF">FMM72_16805</name>
</gene>
<dbReference type="EMBL" id="VIQT01000026">
    <property type="protein sequence ID" value="NDO40844.1"/>
    <property type="molecule type" value="Genomic_DNA"/>
</dbReference>
<comment type="caution">
    <text evidence="1">The sequence shown here is derived from an EMBL/GenBank/DDBJ whole genome shotgun (WGS) entry which is preliminary data.</text>
</comment>
<evidence type="ECO:0008006" key="3">
    <source>
        <dbReference type="Google" id="ProtNLM"/>
    </source>
</evidence>
<accession>A0A845T1S8</accession>
<organism evidence="1 2">
    <name type="scientific">Anaerotruncus colihominis</name>
    <dbReference type="NCBI Taxonomy" id="169435"/>
    <lineage>
        <taxon>Bacteria</taxon>
        <taxon>Bacillati</taxon>
        <taxon>Bacillota</taxon>
        <taxon>Clostridia</taxon>
        <taxon>Eubacteriales</taxon>
        <taxon>Oscillospiraceae</taxon>
        <taxon>Anaerotruncus</taxon>
    </lineage>
</organism>
<evidence type="ECO:0000313" key="1">
    <source>
        <dbReference type="EMBL" id="NDO40844.1"/>
    </source>
</evidence>
<name>A0A845T1S8_9FIRM</name>
<protein>
    <recommendedName>
        <fullName evidence="3">DegT/DnrJ/EryC1/StrS aminotransferase family</fullName>
    </recommendedName>
</protein>
<dbReference type="AlphaFoldDB" id="A0A845T1S8"/>
<dbReference type="Proteomes" id="UP000462501">
    <property type="component" value="Unassembled WGS sequence"/>
</dbReference>
<dbReference type="InterPro" id="IPR015424">
    <property type="entry name" value="PyrdxlP-dep_Trfase"/>
</dbReference>
<proteinExistence type="predicted"/>
<sequence length="257" mass="30221">MLQKDASIQALHYVYNYGYEEESVDRKLQYLKETYSIQVIEDKCLCLPCLREPQHVFSDLILFSTGYGKYVDVGGGFGYLNEMWKEHFRWNPIPFSKQALQEMKQSIHISREKASLYPMQSARLDWLENRRLEDEEAYMRTVLQATEQMKAHKEKLNAIYSEWIPKEVQLPHGFHTWRFQIRTDQSERICAEIFREGLFASRHYQSLGNGVFSAKDFPKASEEHNQIVNLFNDCHYTEEMATRTAKIIARVVCGGKI</sequence>
<dbReference type="SUPFAM" id="SSF53383">
    <property type="entry name" value="PLP-dependent transferases"/>
    <property type="match status" value="1"/>
</dbReference>
<reference evidence="1 2" key="1">
    <citation type="submission" date="2019-06" db="EMBL/GenBank/DDBJ databases">
        <title>Draft genome sequences of 15 bacterial species constituting the stable defined intestinal microbiota of the GM15 gnotobiotic mouse model.</title>
        <authorList>
            <person name="Elie C."/>
            <person name="Mathieu A."/>
            <person name="Saliou A."/>
            <person name="Darnaud M."/>
            <person name="Leulier F."/>
            <person name="Tamellini A."/>
        </authorList>
    </citation>
    <scope>NUCLEOTIDE SEQUENCE [LARGE SCALE GENOMIC DNA]</scope>
    <source>
        <strain evidence="1 2">JM4-15</strain>
    </source>
</reference>
<evidence type="ECO:0000313" key="2">
    <source>
        <dbReference type="Proteomes" id="UP000462501"/>
    </source>
</evidence>
<dbReference type="RefSeq" id="WP_162222090.1">
    <property type="nucleotide sequence ID" value="NZ_CAMUSJ010000142.1"/>
</dbReference>